<name>A0A8H7TXM2_9APHY</name>
<dbReference type="EMBL" id="JADOXO010000654">
    <property type="protein sequence ID" value="KAF9801538.1"/>
    <property type="molecule type" value="Genomic_DNA"/>
</dbReference>
<reference evidence="1" key="1">
    <citation type="submission" date="2020-11" db="EMBL/GenBank/DDBJ databases">
        <authorList>
            <person name="Koelle M."/>
            <person name="Horta M.A.C."/>
            <person name="Nowrousian M."/>
            <person name="Ohm R.A."/>
            <person name="Benz P."/>
            <person name="Pilgard A."/>
        </authorList>
    </citation>
    <scope>NUCLEOTIDE SEQUENCE</scope>
    <source>
        <strain evidence="1">FPRL280</strain>
    </source>
</reference>
<organism evidence="1 2">
    <name type="scientific">Rhodonia placenta</name>
    <dbReference type="NCBI Taxonomy" id="104341"/>
    <lineage>
        <taxon>Eukaryota</taxon>
        <taxon>Fungi</taxon>
        <taxon>Dikarya</taxon>
        <taxon>Basidiomycota</taxon>
        <taxon>Agaricomycotina</taxon>
        <taxon>Agaricomycetes</taxon>
        <taxon>Polyporales</taxon>
        <taxon>Adustoporiaceae</taxon>
        <taxon>Rhodonia</taxon>
    </lineage>
</organism>
<dbReference type="Gene3D" id="3.80.10.10">
    <property type="entry name" value="Ribonuclease Inhibitor"/>
    <property type="match status" value="1"/>
</dbReference>
<accession>A0A8H7TXM2</accession>
<gene>
    <name evidence="1" type="ORF">IEO21_10086</name>
</gene>
<dbReference type="AlphaFoldDB" id="A0A8H7TXM2"/>
<evidence type="ECO:0008006" key="3">
    <source>
        <dbReference type="Google" id="ProtNLM"/>
    </source>
</evidence>
<dbReference type="InterPro" id="IPR032675">
    <property type="entry name" value="LRR_dom_sf"/>
</dbReference>
<evidence type="ECO:0000313" key="2">
    <source>
        <dbReference type="Proteomes" id="UP000639403"/>
    </source>
</evidence>
<proteinExistence type="predicted"/>
<dbReference type="Proteomes" id="UP000639403">
    <property type="component" value="Unassembled WGS sequence"/>
</dbReference>
<sequence>MHDTIDTEMPATPIFDYTTTGMVPTAKPRPLPLEVLLLIIDELGADREYDALEAWAEASEGLLQERAYRYIPREIVFGTQEEAASINLAFRWKGPQAVRIEGGARTSERRLPIPHLATFASRLAGKWTNVRELTIEGAEWRMQDLDLHTILLDVGCFDRVLYLQLHRVTLPTVLTLWRLVHGLPSLHELSLRDVEFAKTAINDRMLSALCLLPSTLNTIYMLRPEERAVERPGLLGIGSAGLLQAIVVRSMTSLNVSPWCKVSRLELWDVTFPTAAAFGRLLCAVPTLKELAILGPCSFSERVLDPRDVPVIPCRLRELELGEDFSAHSNPRLIACAGQSLQSLELYAVLQDSLRLYNETRIYAEQSSVRCFDISANTHLERLTCVTNISHEDNSPIAAVTELLQQVASVRISEIDMTFRVRDEAELATLWNGLPQLDAALSKKMFDRLERAWIRLYGVEAFPEIVRSYLPKLETRGILRIAVKDRFIRYDTH</sequence>
<evidence type="ECO:0000313" key="1">
    <source>
        <dbReference type="EMBL" id="KAF9801538.1"/>
    </source>
</evidence>
<comment type="caution">
    <text evidence="1">The sequence shown here is derived from an EMBL/GenBank/DDBJ whole genome shotgun (WGS) entry which is preliminary data.</text>
</comment>
<protein>
    <recommendedName>
        <fullName evidence="3">F-box domain-containing protein</fullName>
    </recommendedName>
</protein>
<reference evidence="1" key="2">
    <citation type="journal article" name="Front. Microbiol.">
        <title>Degradative Capacity of Two Strains of Rhodonia placenta: From Phenotype to Genotype.</title>
        <authorList>
            <person name="Kolle M."/>
            <person name="Horta M.A.C."/>
            <person name="Nowrousian M."/>
            <person name="Ohm R.A."/>
            <person name="Benz J.P."/>
            <person name="Pilgard A."/>
        </authorList>
    </citation>
    <scope>NUCLEOTIDE SEQUENCE</scope>
    <source>
        <strain evidence="1">FPRL280</strain>
    </source>
</reference>